<dbReference type="AlphaFoldDB" id="Q8IHD8"/>
<evidence type="ECO:0000313" key="3">
    <source>
        <dbReference type="FlyBase" id="FBgn0051055"/>
    </source>
</evidence>
<feature type="region of interest" description="Disordered" evidence="1">
    <location>
        <begin position="331"/>
        <end position="361"/>
    </location>
</feature>
<dbReference type="OrthoDB" id="7865810at2759"/>
<dbReference type="ExpressionAtlas" id="Q8IHD8">
    <property type="expression patterns" value="baseline and differential"/>
</dbReference>
<gene>
    <name evidence="3" type="ORF">CG31055</name>
</gene>
<sequence length="445" mass="50152">KRSHQNCTLYNCENIELLLVSMSTSPNGVIRRHKRFNFGKVSYLVHYELQKGKLMICHVKQIRRTPSLASRLHRRRRLLKRILHGGSASTVVAKPPFARVDGCTQTCLQHNSIAVGVDLVMESATSQTPHQDCLSSQVDTADLICTNSAESQTHDPDQQFTTIAVGTTVHLDSSASQTRIQECITSHVDTSDLIIAVSKDQQTFNPEHGTFASQTDSNELNYRTSQTELSTMTITTQTKLVNACLGIQATVQCTDATVQTNVDHQHTSTQTSDDEEIIIKPHIQALYLIQESIQNQSDLIQNEVLEAVNQLVDITMLQIKQIRMELDLPREASLEPMTPNLSSQIGDSESRENLSGEAETKKDSFKLKPKYRIVRFGKRCSIGPSWYCTMKCKSCGLHMHRTRQRVPSENHETQTEEEKTKEAVVMDEVATQTSKDRVRWNLMRS</sequence>
<feature type="compositionally biased region" description="Basic and acidic residues" evidence="1">
    <location>
        <begin position="348"/>
        <end position="361"/>
    </location>
</feature>
<dbReference type="AGR" id="FB:FBgn0051055"/>
<proteinExistence type="evidence at transcript level"/>
<accession>Q8IHD8</accession>
<evidence type="ECO:0000256" key="1">
    <source>
        <dbReference type="SAM" id="MobiDB-lite"/>
    </source>
</evidence>
<name>Q8IHD8_DROME</name>
<dbReference type="HOGENOM" id="CLU_662717_0_0_1"/>
<organism evidence="2">
    <name type="scientific">Drosophila melanogaster</name>
    <name type="common">Fruit fly</name>
    <dbReference type="NCBI Taxonomy" id="7227"/>
    <lineage>
        <taxon>Eukaryota</taxon>
        <taxon>Metazoa</taxon>
        <taxon>Ecdysozoa</taxon>
        <taxon>Arthropoda</taxon>
        <taxon>Hexapoda</taxon>
        <taxon>Insecta</taxon>
        <taxon>Pterygota</taxon>
        <taxon>Neoptera</taxon>
        <taxon>Endopterygota</taxon>
        <taxon>Diptera</taxon>
        <taxon>Brachycera</taxon>
        <taxon>Muscomorpha</taxon>
        <taxon>Ephydroidea</taxon>
        <taxon>Drosophilidae</taxon>
        <taxon>Drosophila</taxon>
        <taxon>Sophophora</taxon>
    </lineage>
</organism>
<evidence type="ECO:0000313" key="2">
    <source>
        <dbReference type="EMBL" id="AAN71051.1"/>
    </source>
</evidence>
<dbReference type="VEuPathDB" id="VectorBase:FBgn0051055"/>
<dbReference type="EMBL" id="BT001296">
    <property type="protein sequence ID" value="AAN71051.1"/>
    <property type="molecule type" value="mRNA"/>
</dbReference>
<dbReference type="FlyBase" id="FBgn0051055">
    <property type="gene designation" value="CG31055"/>
</dbReference>
<feature type="non-terminal residue" evidence="2">
    <location>
        <position position="1"/>
    </location>
</feature>
<reference evidence="2" key="1">
    <citation type="submission" date="2002-11" db="EMBL/GenBank/DDBJ databases">
        <authorList>
            <person name="Stapleton M."/>
            <person name="Brokstein P."/>
            <person name="Hong L."/>
            <person name="Agbayani A."/>
            <person name="Carlson J."/>
            <person name="Champe M."/>
            <person name="Chavez C."/>
            <person name="Dorsett V."/>
            <person name="Dresnek D."/>
            <person name="Farfan D."/>
            <person name="Frise E."/>
            <person name="George R."/>
            <person name="Gonzalez M."/>
            <person name="Guarin H."/>
            <person name="Kronmiller B."/>
            <person name="Li P."/>
            <person name="Liao G."/>
            <person name="Miranda A."/>
            <person name="Mungall C.J."/>
            <person name="Nunoo J."/>
            <person name="Pacleb J."/>
            <person name="Paragas V."/>
            <person name="Park S."/>
            <person name="Patel S."/>
            <person name="Phouanenavong S."/>
            <person name="Wan K."/>
            <person name="Yu C."/>
            <person name="Lewis S.E."/>
            <person name="Rubin G.M."/>
            <person name="Celniker S."/>
        </authorList>
    </citation>
    <scope>NUCLEOTIDE SEQUENCE</scope>
</reference>
<protein>
    <submittedName>
        <fullName evidence="2">AT11054p</fullName>
    </submittedName>
</protein>